<evidence type="ECO:0008006" key="13">
    <source>
        <dbReference type="Google" id="ProtNLM"/>
    </source>
</evidence>
<keyword evidence="12" id="KW-1185">Reference proteome</keyword>
<evidence type="ECO:0000256" key="1">
    <source>
        <dbReference type="ARBA" id="ARBA00022722"/>
    </source>
</evidence>
<dbReference type="GO" id="GO:0046872">
    <property type="term" value="F:metal ion binding"/>
    <property type="evidence" value="ECO:0007669"/>
    <property type="project" value="UniProtKB-KW"/>
</dbReference>
<evidence type="ECO:0000256" key="3">
    <source>
        <dbReference type="ARBA" id="ARBA00022759"/>
    </source>
</evidence>
<keyword evidence="8" id="KW-0239">DNA-directed DNA polymerase</keyword>
<keyword evidence="3" id="KW-0255">Endonuclease</keyword>
<dbReference type="AlphaFoldDB" id="A0A176WA05"/>
<keyword evidence="8" id="KW-0808">Transferase</keyword>
<dbReference type="GO" id="GO:0015074">
    <property type="term" value="P:DNA integration"/>
    <property type="evidence" value="ECO:0007669"/>
    <property type="project" value="UniProtKB-KW"/>
</dbReference>
<evidence type="ECO:0000256" key="7">
    <source>
        <dbReference type="ARBA" id="ARBA00022918"/>
    </source>
</evidence>
<evidence type="ECO:0000256" key="9">
    <source>
        <dbReference type="ARBA" id="ARBA00023172"/>
    </source>
</evidence>
<keyword evidence="4" id="KW-0378">Hydrolase</keyword>
<dbReference type="GO" id="GO:0004519">
    <property type="term" value="F:endonuclease activity"/>
    <property type="evidence" value="ECO:0007669"/>
    <property type="project" value="UniProtKB-KW"/>
</dbReference>
<protein>
    <recommendedName>
        <fullName evidence="13">Reverse transcriptase Ty1/copia-type domain-containing protein</fullName>
    </recommendedName>
</protein>
<keyword evidence="7" id="KW-0695">RNA-directed DNA polymerase</keyword>
<evidence type="ECO:0000313" key="12">
    <source>
        <dbReference type="Proteomes" id="UP000077202"/>
    </source>
</evidence>
<evidence type="ECO:0000256" key="10">
    <source>
        <dbReference type="SAM" id="MobiDB-lite"/>
    </source>
</evidence>
<dbReference type="PANTHER" id="PTHR42648:SF11">
    <property type="entry name" value="TRANSPOSON TY4-P GAG-POL POLYPROTEIN"/>
    <property type="match status" value="1"/>
</dbReference>
<evidence type="ECO:0000256" key="5">
    <source>
        <dbReference type="ARBA" id="ARBA00022842"/>
    </source>
</evidence>
<keyword evidence="6" id="KW-0229">DNA integration</keyword>
<dbReference type="InterPro" id="IPR039537">
    <property type="entry name" value="Retrotran_Ty1/copia-like"/>
</dbReference>
<feature type="compositionally biased region" description="Low complexity" evidence="10">
    <location>
        <begin position="100"/>
        <end position="112"/>
    </location>
</feature>
<keyword evidence="8" id="KW-0548">Nucleotidyltransferase</keyword>
<dbReference type="EMBL" id="LVLJ01001468">
    <property type="protein sequence ID" value="OAE29411.1"/>
    <property type="molecule type" value="Genomic_DNA"/>
</dbReference>
<evidence type="ECO:0000313" key="11">
    <source>
        <dbReference type="EMBL" id="OAE29411.1"/>
    </source>
</evidence>
<keyword evidence="2" id="KW-0479">Metal-binding</keyword>
<name>A0A176WA05_MARPO</name>
<feature type="region of interest" description="Disordered" evidence="10">
    <location>
        <begin position="81"/>
        <end position="119"/>
    </location>
</feature>
<reference evidence="11" key="1">
    <citation type="submission" date="2016-03" db="EMBL/GenBank/DDBJ databases">
        <title>Mechanisms controlling the formation of the plant cell surface in tip-growing cells are functionally conserved among land plants.</title>
        <authorList>
            <person name="Honkanen S."/>
            <person name="Jones V.A."/>
            <person name="Morieri G."/>
            <person name="Champion C."/>
            <person name="Hetherington A.J."/>
            <person name="Kelly S."/>
            <person name="Saint-Marcoux D."/>
            <person name="Proust H."/>
            <person name="Prescott H."/>
            <person name="Dolan L."/>
        </authorList>
    </citation>
    <scope>NUCLEOTIDE SEQUENCE [LARGE SCALE GENOMIC DNA]</scope>
    <source>
        <tissue evidence="11">Whole gametophyte</tissue>
    </source>
</reference>
<keyword evidence="5" id="KW-0460">Magnesium</keyword>
<evidence type="ECO:0000256" key="6">
    <source>
        <dbReference type="ARBA" id="ARBA00022908"/>
    </source>
</evidence>
<evidence type="ECO:0000256" key="2">
    <source>
        <dbReference type="ARBA" id="ARBA00022723"/>
    </source>
</evidence>
<sequence>MLTHSGLTHGYWGEAIHTAVYLQNRSPSKALPIAKTPYELWHGQKPDLSHLEDVLPLPILRKAIDCRVPLPPAVGVPPAGRPPAVGAFSPETPSPGVGAPPTSSTTVSNPTTAEVPATYPAHFGKTYQRRAWKSREKLDDMVRNLKHHWVNSEFKIIHLRPRLLNLLILQQREQLHPLPRQSILSFEGGKS</sequence>
<dbReference type="GO" id="GO:0003676">
    <property type="term" value="F:nucleic acid binding"/>
    <property type="evidence" value="ECO:0007669"/>
    <property type="project" value="InterPro"/>
</dbReference>
<dbReference type="GO" id="GO:0006310">
    <property type="term" value="P:DNA recombination"/>
    <property type="evidence" value="ECO:0007669"/>
    <property type="project" value="UniProtKB-KW"/>
</dbReference>
<dbReference type="Gene3D" id="3.30.420.10">
    <property type="entry name" value="Ribonuclease H-like superfamily/Ribonuclease H"/>
    <property type="match status" value="1"/>
</dbReference>
<dbReference type="PANTHER" id="PTHR42648">
    <property type="entry name" value="TRANSPOSASE, PUTATIVE-RELATED"/>
    <property type="match status" value="1"/>
</dbReference>
<keyword evidence="1" id="KW-0540">Nuclease</keyword>
<evidence type="ECO:0000256" key="4">
    <source>
        <dbReference type="ARBA" id="ARBA00022801"/>
    </source>
</evidence>
<gene>
    <name evidence="11" type="ORF">AXG93_2090s1180</name>
</gene>
<comment type="caution">
    <text evidence="11">The sequence shown here is derived from an EMBL/GenBank/DDBJ whole genome shotgun (WGS) entry which is preliminary data.</text>
</comment>
<dbReference type="Proteomes" id="UP000077202">
    <property type="component" value="Unassembled WGS sequence"/>
</dbReference>
<dbReference type="GO" id="GO:0016787">
    <property type="term" value="F:hydrolase activity"/>
    <property type="evidence" value="ECO:0007669"/>
    <property type="project" value="UniProtKB-KW"/>
</dbReference>
<dbReference type="GO" id="GO:0003887">
    <property type="term" value="F:DNA-directed DNA polymerase activity"/>
    <property type="evidence" value="ECO:0007669"/>
    <property type="project" value="UniProtKB-KW"/>
</dbReference>
<keyword evidence="9" id="KW-0233">DNA recombination</keyword>
<dbReference type="GO" id="GO:0003964">
    <property type="term" value="F:RNA-directed DNA polymerase activity"/>
    <property type="evidence" value="ECO:0007669"/>
    <property type="project" value="UniProtKB-KW"/>
</dbReference>
<dbReference type="InterPro" id="IPR036397">
    <property type="entry name" value="RNaseH_sf"/>
</dbReference>
<proteinExistence type="predicted"/>
<organism evidence="11 12">
    <name type="scientific">Marchantia polymorpha subsp. ruderalis</name>
    <dbReference type="NCBI Taxonomy" id="1480154"/>
    <lineage>
        <taxon>Eukaryota</taxon>
        <taxon>Viridiplantae</taxon>
        <taxon>Streptophyta</taxon>
        <taxon>Embryophyta</taxon>
        <taxon>Marchantiophyta</taxon>
        <taxon>Marchantiopsida</taxon>
        <taxon>Marchantiidae</taxon>
        <taxon>Marchantiales</taxon>
        <taxon>Marchantiaceae</taxon>
        <taxon>Marchantia</taxon>
    </lineage>
</organism>
<accession>A0A176WA05</accession>
<evidence type="ECO:0000256" key="8">
    <source>
        <dbReference type="ARBA" id="ARBA00022932"/>
    </source>
</evidence>